<dbReference type="GO" id="GO:0003743">
    <property type="term" value="F:translation initiation factor activity"/>
    <property type="evidence" value="ECO:0007669"/>
    <property type="project" value="UniProtKB-UniRule"/>
</dbReference>
<dbReference type="InterPro" id="IPR019815">
    <property type="entry name" value="Translation_initiation_fac_3_C"/>
</dbReference>
<dbReference type="FunFam" id="3.30.110.10:FF:000001">
    <property type="entry name" value="Translation initiation factor IF-3"/>
    <property type="match status" value="1"/>
</dbReference>
<dbReference type="Gene3D" id="3.10.20.80">
    <property type="entry name" value="Translation initiation factor 3 (IF-3), N-terminal domain"/>
    <property type="match status" value="1"/>
</dbReference>
<organism evidence="10 11">
    <name type="scientific">Hydrogenivirga caldilitoris</name>
    <dbReference type="NCBI Taxonomy" id="246264"/>
    <lineage>
        <taxon>Bacteria</taxon>
        <taxon>Pseudomonadati</taxon>
        <taxon>Aquificota</taxon>
        <taxon>Aquificia</taxon>
        <taxon>Aquificales</taxon>
        <taxon>Aquificaceae</taxon>
        <taxon>Hydrogenivirga</taxon>
    </lineage>
</organism>
<dbReference type="Pfam" id="PF00707">
    <property type="entry name" value="IF3_C"/>
    <property type="match status" value="1"/>
</dbReference>
<dbReference type="InterPro" id="IPR001288">
    <property type="entry name" value="Translation_initiation_fac_3"/>
</dbReference>
<dbReference type="NCBIfam" id="TIGR00168">
    <property type="entry name" value="infC"/>
    <property type="match status" value="1"/>
</dbReference>
<dbReference type="OrthoDB" id="9806014at2"/>
<dbReference type="PANTHER" id="PTHR10938">
    <property type="entry name" value="TRANSLATION INITIATION FACTOR IF-3"/>
    <property type="match status" value="1"/>
</dbReference>
<dbReference type="Pfam" id="PF05198">
    <property type="entry name" value="IF3_N"/>
    <property type="match status" value="1"/>
</dbReference>
<keyword evidence="11" id="KW-1185">Reference proteome</keyword>
<evidence type="ECO:0000313" key="10">
    <source>
        <dbReference type="EMBL" id="RLJ70008.1"/>
    </source>
</evidence>
<keyword evidence="3 4" id="KW-0648">Protein biosynthesis</keyword>
<evidence type="ECO:0000256" key="3">
    <source>
        <dbReference type="ARBA" id="ARBA00022917"/>
    </source>
</evidence>
<dbReference type="GO" id="GO:0032790">
    <property type="term" value="P:ribosome disassembly"/>
    <property type="evidence" value="ECO:0007669"/>
    <property type="project" value="TreeGrafter"/>
</dbReference>
<feature type="domain" description="Translation initiation factor 3 C-terminal" evidence="8">
    <location>
        <begin position="87"/>
        <end position="172"/>
    </location>
</feature>
<gene>
    <name evidence="4" type="primary">infC</name>
    <name evidence="10" type="ORF">BCF55_0269</name>
</gene>
<proteinExistence type="inferred from homology"/>
<dbReference type="GO" id="GO:0005829">
    <property type="term" value="C:cytosol"/>
    <property type="evidence" value="ECO:0007669"/>
    <property type="project" value="TreeGrafter"/>
</dbReference>
<dbReference type="FunFam" id="3.10.20.80:FF:000001">
    <property type="entry name" value="Translation initiation factor IF-3"/>
    <property type="match status" value="1"/>
</dbReference>
<comment type="function">
    <text evidence="4 6">IF-3 binds to the 30S ribosomal subunit and shifts the equilibrium between 70S ribosomes and their 50S and 30S subunits in favor of the free subunits, thus enhancing the availability of 30S subunits on which protein synthesis initiation begins.</text>
</comment>
<evidence type="ECO:0000256" key="4">
    <source>
        <dbReference type="HAMAP-Rule" id="MF_00080"/>
    </source>
</evidence>
<dbReference type="SUPFAM" id="SSF55200">
    <property type="entry name" value="Translation initiation factor IF3, C-terminal domain"/>
    <property type="match status" value="1"/>
</dbReference>
<feature type="domain" description="Translation initiation factor 3 N-terminal" evidence="9">
    <location>
        <begin position="9"/>
        <end position="78"/>
    </location>
</feature>
<reference evidence="10 11" key="1">
    <citation type="submission" date="2018-10" db="EMBL/GenBank/DDBJ databases">
        <title>Genomic Encyclopedia of Archaeal and Bacterial Type Strains, Phase II (KMG-II): from individual species to whole genera.</title>
        <authorList>
            <person name="Goeker M."/>
        </authorList>
    </citation>
    <scope>NUCLEOTIDE SEQUENCE [LARGE SCALE GENOMIC DNA]</scope>
    <source>
        <strain evidence="10 11">DSM 16510</strain>
    </source>
</reference>
<dbReference type="PROSITE" id="PS00938">
    <property type="entry name" value="IF3"/>
    <property type="match status" value="1"/>
</dbReference>
<comment type="similarity">
    <text evidence="1 4 6">Belongs to the IF-3 family.</text>
</comment>
<dbReference type="SUPFAM" id="SSF54364">
    <property type="entry name" value="Translation initiation factor IF3, N-terminal domain"/>
    <property type="match status" value="1"/>
</dbReference>
<feature type="coiled-coil region" evidence="7">
    <location>
        <begin position="64"/>
        <end position="91"/>
    </location>
</feature>
<dbReference type="InterPro" id="IPR019814">
    <property type="entry name" value="Translation_initiation_fac_3_N"/>
</dbReference>
<keyword evidence="2 4" id="KW-0396">Initiation factor</keyword>
<evidence type="ECO:0000256" key="7">
    <source>
        <dbReference type="SAM" id="Coils"/>
    </source>
</evidence>
<accession>A0A497XMG0</accession>
<dbReference type="Gene3D" id="3.30.110.10">
    <property type="entry name" value="Translation initiation factor 3 (IF-3), C-terminal domain"/>
    <property type="match status" value="1"/>
</dbReference>
<dbReference type="GO" id="GO:0043022">
    <property type="term" value="F:ribosome binding"/>
    <property type="evidence" value="ECO:0007669"/>
    <property type="project" value="UniProtKB-ARBA"/>
</dbReference>
<dbReference type="HAMAP" id="MF_00080">
    <property type="entry name" value="IF_3"/>
    <property type="match status" value="1"/>
</dbReference>
<dbReference type="GO" id="GO:0016020">
    <property type="term" value="C:membrane"/>
    <property type="evidence" value="ECO:0007669"/>
    <property type="project" value="TreeGrafter"/>
</dbReference>
<keyword evidence="7" id="KW-0175">Coiled coil</keyword>
<evidence type="ECO:0000256" key="5">
    <source>
        <dbReference type="NCBIfam" id="TIGR00168"/>
    </source>
</evidence>
<dbReference type="Proteomes" id="UP000267841">
    <property type="component" value="Unassembled WGS sequence"/>
</dbReference>
<evidence type="ECO:0000256" key="1">
    <source>
        <dbReference type="ARBA" id="ARBA00005439"/>
    </source>
</evidence>
<evidence type="ECO:0000313" key="11">
    <source>
        <dbReference type="Proteomes" id="UP000267841"/>
    </source>
</evidence>
<dbReference type="RefSeq" id="WP_121009049.1">
    <property type="nucleotide sequence ID" value="NZ_RCCJ01000001.1"/>
</dbReference>
<dbReference type="EMBL" id="RCCJ01000001">
    <property type="protein sequence ID" value="RLJ70008.1"/>
    <property type="molecule type" value="Genomic_DNA"/>
</dbReference>
<comment type="subunit">
    <text evidence="4 6">Monomer.</text>
</comment>
<dbReference type="InterPro" id="IPR036788">
    <property type="entry name" value="T_IF-3_C_sf"/>
</dbReference>
<comment type="subcellular location">
    <subcellularLocation>
        <location evidence="4 6">Cytoplasm</location>
    </subcellularLocation>
</comment>
<evidence type="ECO:0000259" key="8">
    <source>
        <dbReference type="Pfam" id="PF00707"/>
    </source>
</evidence>
<dbReference type="InterPro" id="IPR019813">
    <property type="entry name" value="Translation_initiation_fac3_CS"/>
</dbReference>
<comment type="caution">
    <text evidence="10">The sequence shown here is derived from an EMBL/GenBank/DDBJ whole genome shotgun (WGS) entry which is preliminary data.</text>
</comment>
<sequence length="175" mass="20749">MSKVEEYRINRQIRAKEVRLIDETGKQVGIVPVDEALKLAEEKGLDLVEIAPQAKPPVCKIMDYGKFRYELKKKEREARKKQREHQVEVKDIRMKVMIDEHDLKVKLKYMREFLEDGDKVRVRIRFRGRENIHPELGDKLFNRIVEELQDVGEVEVKPKKEGPFLVFTLAPKRKK</sequence>
<evidence type="ECO:0000259" key="9">
    <source>
        <dbReference type="Pfam" id="PF05198"/>
    </source>
</evidence>
<evidence type="ECO:0000256" key="2">
    <source>
        <dbReference type="ARBA" id="ARBA00022540"/>
    </source>
</evidence>
<name>A0A497XMG0_9AQUI</name>
<dbReference type="AlphaFoldDB" id="A0A497XMG0"/>
<protein>
    <recommendedName>
        <fullName evidence="4 5">Translation initiation factor IF-3</fullName>
    </recommendedName>
</protein>
<evidence type="ECO:0000256" key="6">
    <source>
        <dbReference type="RuleBase" id="RU000646"/>
    </source>
</evidence>
<dbReference type="PANTHER" id="PTHR10938:SF0">
    <property type="entry name" value="TRANSLATION INITIATION FACTOR IF-3, MITOCHONDRIAL"/>
    <property type="match status" value="1"/>
</dbReference>
<dbReference type="InterPro" id="IPR036787">
    <property type="entry name" value="T_IF-3_N_sf"/>
</dbReference>
<keyword evidence="4" id="KW-0963">Cytoplasm</keyword>